<protein>
    <submittedName>
        <fullName evidence="1">Calnexin independence factor cif1</fullName>
    </submittedName>
</protein>
<accession>A0A8H4AC98</accession>
<evidence type="ECO:0000313" key="2">
    <source>
        <dbReference type="Proteomes" id="UP000439903"/>
    </source>
</evidence>
<sequence length="185" mass="21267">MYEKLSMLKWGPFAPRPFGVFPMIAINYNTISDYHWDKNNEPNSLCCLVALGDFKGGELCFPQLKIIVPLRPEQVIVFSSRLLLHGNFSVTRGIRHSVVYFVHSSFFHYSQNFSPEYKDLKDGIDRDANGKSVSGKICRQNIEDASTLNHETRLLKPKPDQIKIPPQTSDCRRGRIGKKIYNIKY</sequence>
<dbReference type="EMBL" id="WTPW01000807">
    <property type="protein sequence ID" value="KAF0478127.1"/>
    <property type="molecule type" value="Genomic_DNA"/>
</dbReference>
<organism evidence="1 2">
    <name type="scientific">Gigaspora margarita</name>
    <dbReference type="NCBI Taxonomy" id="4874"/>
    <lineage>
        <taxon>Eukaryota</taxon>
        <taxon>Fungi</taxon>
        <taxon>Fungi incertae sedis</taxon>
        <taxon>Mucoromycota</taxon>
        <taxon>Glomeromycotina</taxon>
        <taxon>Glomeromycetes</taxon>
        <taxon>Diversisporales</taxon>
        <taxon>Gigasporaceae</taxon>
        <taxon>Gigaspora</taxon>
    </lineage>
</organism>
<name>A0A8H4AC98_GIGMA</name>
<dbReference type="Proteomes" id="UP000439903">
    <property type="component" value="Unassembled WGS sequence"/>
</dbReference>
<evidence type="ECO:0000313" key="1">
    <source>
        <dbReference type="EMBL" id="KAF0478127.1"/>
    </source>
</evidence>
<proteinExistence type="predicted"/>
<gene>
    <name evidence="1" type="ORF">F8M41_024083</name>
</gene>
<dbReference type="OrthoDB" id="2408658at2759"/>
<dbReference type="Gene3D" id="3.60.130.30">
    <property type="match status" value="1"/>
</dbReference>
<comment type="caution">
    <text evidence="1">The sequence shown here is derived from an EMBL/GenBank/DDBJ whole genome shotgun (WGS) entry which is preliminary data.</text>
</comment>
<dbReference type="AlphaFoldDB" id="A0A8H4AC98"/>
<keyword evidence="2" id="KW-1185">Reference proteome</keyword>
<reference evidence="1 2" key="1">
    <citation type="journal article" date="2019" name="Environ. Microbiol.">
        <title>At the nexus of three kingdoms: the genome of the mycorrhizal fungus Gigaspora margarita provides insights into plant, endobacterial and fungal interactions.</title>
        <authorList>
            <person name="Venice F."/>
            <person name="Ghignone S."/>
            <person name="Salvioli di Fossalunga A."/>
            <person name="Amselem J."/>
            <person name="Novero M."/>
            <person name="Xianan X."/>
            <person name="Sedzielewska Toro K."/>
            <person name="Morin E."/>
            <person name="Lipzen A."/>
            <person name="Grigoriev I.V."/>
            <person name="Henrissat B."/>
            <person name="Martin F.M."/>
            <person name="Bonfante P."/>
        </authorList>
    </citation>
    <scope>NUCLEOTIDE SEQUENCE [LARGE SCALE GENOMIC DNA]</scope>
    <source>
        <strain evidence="1 2">BEG34</strain>
    </source>
</reference>